<dbReference type="VEuPathDB" id="VectorBase:LLOJ000592"/>
<reference evidence="1" key="1">
    <citation type="submission" date="2020-05" db="UniProtKB">
        <authorList>
            <consortium name="EnsemblMetazoa"/>
        </authorList>
    </citation>
    <scope>IDENTIFICATION</scope>
    <source>
        <strain evidence="1">Jacobina</strain>
    </source>
</reference>
<protein>
    <submittedName>
        <fullName evidence="1">Uncharacterized protein</fullName>
    </submittedName>
</protein>
<proteinExistence type="predicted"/>
<accession>A0A1B0C9H0</accession>
<dbReference type="VEuPathDB" id="VectorBase:LLONM1_004900"/>
<evidence type="ECO:0000313" key="2">
    <source>
        <dbReference type="Proteomes" id="UP000092461"/>
    </source>
</evidence>
<dbReference type="Proteomes" id="UP000092461">
    <property type="component" value="Unassembled WGS sequence"/>
</dbReference>
<name>A0A1B0C9H0_LUTLO</name>
<organism evidence="1 2">
    <name type="scientific">Lutzomyia longipalpis</name>
    <name type="common">Sand fly</name>
    <dbReference type="NCBI Taxonomy" id="7200"/>
    <lineage>
        <taxon>Eukaryota</taxon>
        <taxon>Metazoa</taxon>
        <taxon>Ecdysozoa</taxon>
        <taxon>Arthropoda</taxon>
        <taxon>Hexapoda</taxon>
        <taxon>Insecta</taxon>
        <taxon>Pterygota</taxon>
        <taxon>Neoptera</taxon>
        <taxon>Endopterygota</taxon>
        <taxon>Diptera</taxon>
        <taxon>Nematocera</taxon>
        <taxon>Psychodoidea</taxon>
        <taxon>Psychodidae</taxon>
        <taxon>Lutzomyia</taxon>
        <taxon>Lutzomyia</taxon>
    </lineage>
</organism>
<dbReference type="PANTHER" id="PTHR47331:SF1">
    <property type="entry name" value="GAG-LIKE PROTEIN"/>
    <property type="match status" value="1"/>
</dbReference>
<dbReference type="EnsemblMetazoa" id="LLOJ000592-RA">
    <property type="protein sequence ID" value="LLOJ000592-PA"/>
    <property type="gene ID" value="LLOJ000592"/>
</dbReference>
<evidence type="ECO:0000313" key="1">
    <source>
        <dbReference type="EnsemblMetazoa" id="LLOJ000592-PA"/>
    </source>
</evidence>
<dbReference type="AlphaFoldDB" id="A0A1B0C9H0"/>
<dbReference type="EMBL" id="AJWK01002346">
    <property type="status" value="NOT_ANNOTATED_CDS"/>
    <property type="molecule type" value="Genomic_DNA"/>
</dbReference>
<dbReference type="PANTHER" id="PTHR47331">
    <property type="entry name" value="PHD-TYPE DOMAIN-CONTAINING PROTEIN"/>
    <property type="match status" value="1"/>
</dbReference>
<sequence>MCGICGKAHHTLLHPYKNTAEFKGNAEEKEEPHLKSKAEIDRELLKFWEVEGAQRKTTIQDHACEEHFTQSHARSKDGKYIVHLPFKDDPEKLGDSKEQALVKLERLEKEFAVNDQLYYDYKDFMDESIAAGHISLTEDTDGAKYYLPHHAVTNSSTKKREIVFEASSKTTTGLSLNSILNKGLKIHEDLRSILTRWRKHHYVFTARVEEIVKQILIEPAERDFLRILWREDPREPIKEYTLNTVTKVLTPATYLSFRMLMQLALDDREYCPRAAAAMNDFHVDQLISGGASKGSDNGTSSSIL</sequence>
<keyword evidence="2" id="KW-1185">Reference proteome</keyword>